<dbReference type="AlphaFoldDB" id="K1VYG1"/>
<protein>
    <submittedName>
        <fullName evidence="2">Uncharacterized protein</fullName>
    </submittedName>
</protein>
<keyword evidence="3" id="KW-1185">Reference proteome</keyword>
<dbReference type="eggNOG" id="ENOG502RB71">
    <property type="taxonomic scope" value="Eukaryota"/>
</dbReference>
<feature type="compositionally biased region" description="Basic and acidic residues" evidence="1">
    <location>
        <begin position="19"/>
        <end position="30"/>
    </location>
</feature>
<comment type="caution">
    <text evidence="2">The sequence shown here is derived from an EMBL/GenBank/DDBJ whole genome shotgun (WGS) entry which is preliminary data.</text>
</comment>
<sequence>MASPDAKRTNVASPTEETTAEKYGRLHGIDPETQAALQNVGRRNRQLVSMGRPLVPTQSMPTLGFDNSGLFHSSRNTLARAHDLISKERLRERELQPFGSLSPSVQPSDDVNALSLSPRTRQARLQFGADGGVDELSLARGTKRTTFAETEDEGEATDTDSPPAAAEPLPPVNLPNVSNDFPPVFNSANLTHPELFTPGSMGPPPLPSRLTKGLPARGGPIPANRGLSKAASAPVGRLGGAFALGMDVDDGGAEDGFDVAEWAANEQF</sequence>
<organism evidence="2 3">
    <name type="scientific">Trichosporon asahii var. asahii (strain CBS 8904)</name>
    <name type="common">Yeast</name>
    <dbReference type="NCBI Taxonomy" id="1220162"/>
    <lineage>
        <taxon>Eukaryota</taxon>
        <taxon>Fungi</taxon>
        <taxon>Dikarya</taxon>
        <taxon>Basidiomycota</taxon>
        <taxon>Agaricomycotina</taxon>
        <taxon>Tremellomycetes</taxon>
        <taxon>Trichosporonales</taxon>
        <taxon>Trichosporonaceae</taxon>
        <taxon>Trichosporon</taxon>
    </lineage>
</organism>
<feature type="compositionally biased region" description="Acidic residues" evidence="1">
    <location>
        <begin position="149"/>
        <end position="158"/>
    </location>
</feature>
<dbReference type="Proteomes" id="UP000006757">
    <property type="component" value="Unassembled WGS sequence"/>
</dbReference>
<accession>K1VYG1</accession>
<dbReference type="HOGENOM" id="CLU_868829_0_0_1"/>
<evidence type="ECO:0000256" key="1">
    <source>
        <dbReference type="SAM" id="MobiDB-lite"/>
    </source>
</evidence>
<gene>
    <name evidence="2" type="ORF">A1Q2_03826</name>
</gene>
<evidence type="ECO:0000313" key="2">
    <source>
        <dbReference type="EMBL" id="EKD01763.1"/>
    </source>
</evidence>
<reference evidence="2 3" key="1">
    <citation type="journal article" date="2012" name="Eukaryot. Cell">
        <title>Genome sequence of the Trichosporon asahii environmental strain CBS 8904.</title>
        <authorList>
            <person name="Yang R.Y."/>
            <person name="Li H.T."/>
            <person name="Zhu H."/>
            <person name="Zhou G.P."/>
            <person name="Wang M."/>
            <person name="Wang L."/>
        </authorList>
    </citation>
    <scope>NUCLEOTIDE SEQUENCE [LARGE SCALE GENOMIC DNA]</scope>
    <source>
        <strain evidence="2 3">CBS 8904</strain>
    </source>
</reference>
<dbReference type="EMBL" id="AMBO01000310">
    <property type="protein sequence ID" value="EKD01763.1"/>
    <property type="molecule type" value="Genomic_DNA"/>
</dbReference>
<proteinExistence type="predicted"/>
<dbReference type="OrthoDB" id="2571298at2759"/>
<feature type="region of interest" description="Disordered" evidence="1">
    <location>
        <begin position="140"/>
        <end position="174"/>
    </location>
</feature>
<dbReference type="OMA" id="STHDAMQ"/>
<name>K1VYG1_TRIAC</name>
<dbReference type="InParanoid" id="K1VYG1"/>
<feature type="region of interest" description="Disordered" evidence="1">
    <location>
        <begin position="1"/>
        <end position="31"/>
    </location>
</feature>
<evidence type="ECO:0000313" key="3">
    <source>
        <dbReference type="Proteomes" id="UP000006757"/>
    </source>
</evidence>